<dbReference type="GO" id="GO:0009097">
    <property type="term" value="P:isoleucine biosynthetic process"/>
    <property type="evidence" value="ECO:0007669"/>
    <property type="project" value="TreeGrafter"/>
</dbReference>
<evidence type="ECO:0000256" key="12">
    <source>
        <dbReference type="PIRSR" id="PIRSR604450-51"/>
    </source>
</evidence>
<comment type="similarity">
    <text evidence="3">Belongs to the threonine synthase family.</text>
</comment>
<keyword evidence="9 14" id="KW-0456">Lyase</keyword>
<feature type="domain" description="Tryptophan synthase beta chain-like PALP" evidence="13">
    <location>
        <begin position="75"/>
        <end position="379"/>
    </location>
</feature>
<dbReference type="GO" id="GO:0006567">
    <property type="term" value="P:L-threonine catabolic process"/>
    <property type="evidence" value="ECO:0007669"/>
    <property type="project" value="TreeGrafter"/>
</dbReference>
<evidence type="ECO:0000313" key="14">
    <source>
        <dbReference type="EMBL" id="CAA9563897.1"/>
    </source>
</evidence>
<proteinExistence type="inferred from homology"/>
<dbReference type="GO" id="GO:0009088">
    <property type="term" value="P:threonine biosynthetic process"/>
    <property type="evidence" value="ECO:0007669"/>
    <property type="project" value="UniProtKB-UniRule"/>
</dbReference>
<evidence type="ECO:0000256" key="11">
    <source>
        <dbReference type="NCBIfam" id="TIGR00260"/>
    </source>
</evidence>
<dbReference type="GO" id="GO:0004794">
    <property type="term" value="F:threonine deaminase activity"/>
    <property type="evidence" value="ECO:0007669"/>
    <property type="project" value="TreeGrafter"/>
</dbReference>
<evidence type="ECO:0000256" key="3">
    <source>
        <dbReference type="ARBA" id="ARBA00005517"/>
    </source>
</evidence>
<dbReference type="PANTHER" id="PTHR48078">
    <property type="entry name" value="THREONINE DEHYDRATASE, MITOCHONDRIAL-RELATED"/>
    <property type="match status" value="1"/>
</dbReference>
<evidence type="ECO:0000256" key="1">
    <source>
        <dbReference type="ARBA" id="ARBA00001933"/>
    </source>
</evidence>
<accession>A0A6J4V0Z7</accession>
<dbReference type="PANTHER" id="PTHR48078:SF6">
    <property type="entry name" value="L-THREONINE DEHYDRATASE CATABOLIC TDCB"/>
    <property type="match status" value="1"/>
</dbReference>
<dbReference type="NCBIfam" id="TIGR00260">
    <property type="entry name" value="thrC"/>
    <property type="match status" value="1"/>
</dbReference>
<dbReference type="InterPro" id="IPR000634">
    <property type="entry name" value="Ser/Thr_deHydtase_PyrdxlP-BS"/>
</dbReference>
<dbReference type="Pfam" id="PF00291">
    <property type="entry name" value="PALP"/>
    <property type="match status" value="1"/>
</dbReference>
<comment type="catalytic activity">
    <reaction evidence="10">
        <text>O-phospho-L-homoserine + H2O = L-threonine + phosphate</text>
        <dbReference type="Rhea" id="RHEA:10840"/>
        <dbReference type="ChEBI" id="CHEBI:15377"/>
        <dbReference type="ChEBI" id="CHEBI:43474"/>
        <dbReference type="ChEBI" id="CHEBI:57590"/>
        <dbReference type="ChEBI" id="CHEBI:57926"/>
        <dbReference type="EC" id="4.2.3.1"/>
    </reaction>
</comment>
<evidence type="ECO:0000256" key="5">
    <source>
        <dbReference type="ARBA" id="ARBA00018679"/>
    </source>
</evidence>
<evidence type="ECO:0000256" key="7">
    <source>
        <dbReference type="ARBA" id="ARBA00022697"/>
    </source>
</evidence>
<feature type="modified residue" description="N6-(pyridoxal phosphate)lysine" evidence="12">
    <location>
        <position position="112"/>
    </location>
</feature>
<dbReference type="SUPFAM" id="SSF53686">
    <property type="entry name" value="Tryptophan synthase beta subunit-like PLP-dependent enzymes"/>
    <property type="match status" value="1"/>
</dbReference>
<evidence type="ECO:0000259" key="13">
    <source>
        <dbReference type="Pfam" id="PF00291"/>
    </source>
</evidence>
<keyword evidence="8 12" id="KW-0663">Pyridoxal phosphate</keyword>
<dbReference type="InterPro" id="IPR001926">
    <property type="entry name" value="TrpB-like_PALP"/>
</dbReference>
<gene>
    <name evidence="14" type="ORF">AVDCRST_MAG87-1794</name>
</gene>
<dbReference type="InterPro" id="IPR036052">
    <property type="entry name" value="TrpB-like_PALP_sf"/>
</dbReference>
<protein>
    <recommendedName>
        <fullName evidence="5 11">Threonine synthase</fullName>
        <ecNumber evidence="4 11">4.2.3.1</ecNumber>
    </recommendedName>
</protein>
<dbReference type="GO" id="GO:0006565">
    <property type="term" value="P:L-serine catabolic process"/>
    <property type="evidence" value="ECO:0007669"/>
    <property type="project" value="TreeGrafter"/>
</dbReference>
<evidence type="ECO:0000256" key="2">
    <source>
        <dbReference type="ARBA" id="ARBA00004979"/>
    </source>
</evidence>
<dbReference type="InterPro" id="IPR050147">
    <property type="entry name" value="Ser/Thr_Dehydratase"/>
</dbReference>
<name>A0A6J4V0Z7_9BACT</name>
<sequence length="414" mass="43680">MRSYLTHLECSNCAATFPADRLITTCPACAKVLYARYDLAAAAREMTPEALASRPWNLWRYAGILPVVDPVHRLTIGEGGTPLLEAPALGNAFGLDRLLVKDEGQNPTGSFKARGLGMAVSRAKELGANALAIPSAGNAASAMAAYAARAGIPAYVFMPADTPAVMKAECRAYGAHVFLVDGLINDAGKVAREAGPHFDWFDVSTLKEPYRAEGKKTMGIELVEQLGWRVPDAIVYPTGGGTGIVGMWKAFAELEEMGLIGPRRPKMIVVQAEGCAPIVRAYEAGERHAGLWDHASTVAAGLRVPVAIGDYLILDAIRESGGTALTVSDAELMEGVDLAAVHEGLFVSPEAGAAYVATRRLCESGFLERDDEVVIFSTGSGMKHTELIPTGSDAFPILNPNASAPDLAAAISTV</sequence>
<dbReference type="EC" id="4.2.3.1" evidence="4 11"/>
<dbReference type="GO" id="GO:0004795">
    <property type="term" value="F:threonine synthase activity"/>
    <property type="evidence" value="ECO:0007669"/>
    <property type="project" value="UniProtKB-UniRule"/>
</dbReference>
<dbReference type="Gene3D" id="3.40.50.1100">
    <property type="match status" value="2"/>
</dbReference>
<evidence type="ECO:0000256" key="8">
    <source>
        <dbReference type="ARBA" id="ARBA00022898"/>
    </source>
</evidence>
<evidence type="ECO:0000256" key="9">
    <source>
        <dbReference type="ARBA" id="ARBA00023239"/>
    </source>
</evidence>
<evidence type="ECO:0000256" key="10">
    <source>
        <dbReference type="ARBA" id="ARBA00049144"/>
    </source>
</evidence>
<dbReference type="GO" id="GO:0003941">
    <property type="term" value="F:L-serine ammonia-lyase activity"/>
    <property type="evidence" value="ECO:0007669"/>
    <property type="project" value="TreeGrafter"/>
</dbReference>
<dbReference type="PROSITE" id="PS00165">
    <property type="entry name" value="DEHYDRATASE_SER_THR"/>
    <property type="match status" value="1"/>
</dbReference>
<dbReference type="InterPro" id="IPR004450">
    <property type="entry name" value="Thr_synthase-like"/>
</dbReference>
<dbReference type="GO" id="GO:0030170">
    <property type="term" value="F:pyridoxal phosphate binding"/>
    <property type="evidence" value="ECO:0007669"/>
    <property type="project" value="InterPro"/>
</dbReference>
<evidence type="ECO:0000256" key="4">
    <source>
        <dbReference type="ARBA" id="ARBA00013028"/>
    </source>
</evidence>
<comment type="pathway">
    <text evidence="2">Amino-acid biosynthesis; L-threonine biosynthesis; L-threonine from L-aspartate: step 5/5.</text>
</comment>
<comment type="cofactor">
    <cofactor evidence="1 12">
        <name>pyridoxal 5'-phosphate</name>
        <dbReference type="ChEBI" id="CHEBI:597326"/>
    </cofactor>
</comment>
<dbReference type="AlphaFoldDB" id="A0A6J4V0Z7"/>
<dbReference type="UniPathway" id="UPA00050">
    <property type="reaction ID" value="UER00065"/>
</dbReference>
<dbReference type="EMBL" id="CADCWJ010000400">
    <property type="protein sequence ID" value="CAA9563897.1"/>
    <property type="molecule type" value="Genomic_DNA"/>
</dbReference>
<evidence type="ECO:0000256" key="6">
    <source>
        <dbReference type="ARBA" id="ARBA00022605"/>
    </source>
</evidence>
<organism evidence="14">
    <name type="scientific">uncultured Thermomicrobiales bacterium</name>
    <dbReference type="NCBI Taxonomy" id="1645740"/>
    <lineage>
        <taxon>Bacteria</taxon>
        <taxon>Pseudomonadati</taxon>
        <taxon>Thermomicrobiota</taxon>
        <taxon>Thermomicrobia</taxon>
        <taxon>Thermomicrobiales</taxon>
        <taxon>environmental samples</taxon>
    </lineage>
</organism>
<keyword evidence="6" id="KW-0028">Amino-acid biosynthesis</keyword>
<dbReference type="CDD" id="cd01563">
    <property type="entry name" value="Thr-synth_1"/>
    <property type="match status" value="1"/>
</dbReference>
<keyword evidence="7" id="KW-0791">Threonine biosynthesis</keyword>
<reference evidence="14" key="1">
    <citation type="submission" date="2020-02" db="EMBL/GenBank/DDBJ databases">
        <authorList>
            <person name="Meier V. D."/>
        </authorList>
    </citation>
    <scope>NUCLEOTIDE SEQUENCE</scope>
    <source>
        <strain evidence="14">AVDCRST_MAG87</strain>
    </source>
</reference>
<dbReference type="NCBIfam" id="NF006050">
    <property type="entry name" value="PRK08197.1"/>
    <property type="match status" value="1"/>
</dbReference>